<organism evidence="2 3">
    <name type="scientific">Eikenella glucosivorans</name>
    <dbReference type="NCBI Taxonomy" id="2766967"/>
    <lineage>
        <taxon>Bacteria</taxon>
        <taxon>Pseudomonadati</taxon>
        <taxon>Pseudomonadota</taxon>
        <taxon>Betaproteobacteria</taxon>
        <taxon>Neisseriales</taxon>
        <taxon>Neisseriaceae</taxon>
        <taxon>Eikenella</taxon>
    </lineage>
</organism>
<evidence type="ECO:0000313" key="3">
    <source>
        <dbReference type="Proteomes" id="UP000768471"/>
    </source>
</evidence>
<reference evidence="2 3" key="1">
    <citation type="submission" date="2020-09" db="EMBL/GenBank/DDBJ databases">
        <title>Eikenella S3660 sp. nov., isolated from a throat swab.</title>
        <authorList>
            <person name="Buhl M."/>
        </authorList>
    </citation>
    <scope>NUCLEOTIDE SEQUENCE [LARGE SCALE GENOMIC DNA]</scope>
    <source>
        <strain evidence="2 3">S3360</strain>
    </source>
</reference>
<evidence type="ECO:0008006" key="4">
    <source>
        <dbReference type="Google" id="ProtNLM"/>
    </source>
</evidence>
<sequence length="118" mass="13065">MKARHLALFAAAFLPALVQAAPAQASKQQCQGYLKDSFEIVTYASVCQPSAEQDERYKAAFDAAISRLEQEGCERVLGKEEARSFLSRQTEGKEPQQYCAAIKNSVQRSLQRYGSGSR</sequence>
<keyword evidence="1" id="KW-0732">Signal</keyword>
<dbReference type="Proteomes" id="UP000768471">
    <property type="component" value="Unassembled WGS sequence"/>
</dbReference>
<feature type="chain" id="PRO_5045362246" description="Secreted protein" evidence="1">
    <location>
        <begin position="21"/>
        <end position="118"/>
    </location>
</feature>
<protein>
    <recommendedName>
        <fullName evidence="4">Secreted protein</fullName>
    </recommendedName>
</protein>
<name>A0ABS0N9C3_9NEIS</name>
<feature type="signal peptide" evidence="1">
    <location>
        <begin position="1"/>
        <end position="20"/>
    </location>
</feature>
<gene>
    <name evidence="2" type="ORF">H9Q10_04340</name>
</gene>
<proteinExistence type="predicted"/>
<dbReference type="EMBL" id="JACSGR010000003">
    <property type="protein sequence ID" value="MBH5328894.1"/>
    <property type="molecule type" value="Genomic_DNA"/>
</dbReference>
<evidence type="ECO:0000313" key="2">
    <source>
        <dbReference type="EMBL" id="MBH5328894.1"/>
    </source>
</evidence>
<accession>A0ABS0N9C3</accession>
<dbReference type="RefSeq" id="WP_197902809.1">
    <property type="nucleotide sequence ID" value="NZ_JACSGR010000003.1"/>
</dbReference>
<evidence type="ECO:0000256" key="1">
    <source>
        <dbReference type="SAM" id="SignalP"/>
    </source>
</evidence>
<comment type="caution">
    <text evidence="2">The sequence shown here is derived from an EMBL/GenBank/DDBJ whole genome shotgun (WGS) entry which is preliminary data.</text>
</comment>
<keyword evidence="3" id="KW-1185">Reference proteome</keyword>